<feature type="region of interest" description="Disordered" evidence="9">
    <location>
        <begin position="442"/>
        <end position="463"/>
    </location>
</feature>
<reference evidence="12" key="1">
    <citation type="submission" date="2020-10" db="EMBL/GenBank/DDBJ databases">
        <authorList>
            <person name="Kikuchi T."/>
        </authorList>
    </citation>
    <scope>NUCLEOTIDE SEQUENCE</scope>
    <source>
        <strain evidence="12">NKZ352</strain>
    </source>
</reference>
<dbReference type="OrthoDB" id="297496at2759"/>
<evidence type="ECO:0000256" key="9">
    <source>
        <dbReference type="SAM" id="MobiDB-lite"/>
    </source>
</evidence>
<dbReference type="InterPro" id="IPR003280">
    <property type="entry name" value="2pore_dom_K_chnl"/>
</dbReference>
<evidence type="ECO:0000256" key="2">
    <source>
        <dbReference type="ARBA" id="ARBA00022448"/>
    </source>
</evidence>
<dbReference type="GO" id="GO:0022841">
    <property type="term" value="F:potassium ion leak channel activity"/>
    <property type="evidence" value="ECO:0007669"/>
    <property type="project" value="TreeGrafter"/>
</dbReference>
<dbReference type="GO" id="GO:0005886">
    <property type="term" value="C:plasma membrane"/>
    <property type="evidence" value="ECO:0007669"/>
    <property type="project" value="TreeGrafter"/>
</dbReference>
<evidence type="ECO:0000256" key="10">
    <source>
        <dbReference type="SAM" id="Phobius"/>
    </source>
</evidence>
<proteinExistence type="inferred from homology"/>
<dbReference type="PANTHER" id="PTHR11003">
    <property type="entry name" value="POTASSIUM CHANNEL, SUBFAMILY K"/>
    <property type="match status" value="1"/>
</dbReference>
<evidence type="ECO:0000256" key="6">
    <source>
        <dbReference type="ARBA" id="ARBA00023136"/>
    </source>
</evidence>
<feature type="transmembrane region" description="Helical" evidence="10">
    <location>
        <begin position="154"/>
        <end position="172"/>
    </location>
</feature>
<sequence>MAVDDDDEEEHAPLQPTPATCDVDTWSPSFSMDIDAQQRAADDEFLRSFLESDAEVEYTSLWQCIQHNRKAIAVNGFIILFLIAYTTLGGFVFLHFEYNYAQYIQYNETREKTICIERLLNGDNRLRLTRASDVAAVIAERCLKQKIKDDRMQWSFKSAALYSLGILTTLGYGKIEPQTINGRIFTVIYGFLGIPLTVILLTNFGRYLEKLAHSLRRILCCRKKKASEDAETVSGSTLFFIVVVYLVVGALMIPMFSGNFDFFNGIYYAFICLTAIEYGDIIPQSNWLLPISVFYMCTGLAISTIALDIGSLYVRKLHFIGKKIKNIANIRIWFGAKDLEVRELITAVGQNIGIDQNVMADIDIDTLVKTAIQVKLGRLSRVPQTHMIVEGIWPPELVPLFLKDGQFPLFVDSEEDLTNLKPKKQSVRFEEDLLSEIDDTTTLSEATRTHSSRLSPVPPQRPARLVPISEVNRLQPKNFSKTSSTLPSNL</sequence>
<feature type="domain" description="Potassium channel" evidence="11">
    <location>
        <begin position="148"/>
        <end position="209"/>
    </location>
</feature>
<keyword evidence="13" id="KW-1185">Reference proteome</keyword>
<dbReference type="SUPFAM" id="SSF81324">
    <property type="entry name" value="Voltage-gated potassium channels"/>
    <property type="match status" value="2"/>
</dbReference>
<dbReference type="AlphaFoldDB" id="A0A8S1GN40"/>
<keyword evidence="7 8" id="KW-0407">Ion channel</keyword>
<dbReference type="Gene3D" id="1.10.287.70">
    <property type="match status" value="1"/>
</dbReference>
<evidence type="ECO:0000256" key="4">
    <source>
        <dbReference type="ARBA" id="ARBA00022989"/>
    </source>
</evidence>
<gene>
    <name evidence="12" type="ORF">CAUJ_LOCUS207</name>
</gene>
<comment type="caution">
    <text evidence="12">The sequence shown here is derived from an EMBL/GenBank/DDBJ whole genome shotgun (WGS) entry which is preliminary data.</text>
</comment>
<dbReference type="InterPro" id="IPR013099">
    <property type="entry name" value="K_chnl_dom"/>
</dbReference>
<evidence type="ECO:0000256" key="3">
    <source>
        <dbReference type="ARBA" id="ARBA00022692"/>
    </source>
</evidence>
<dbReference type="EMBL" id="CAJGYM010000001">
    <property type="protein sequence ID" value="CAD6184288.1"/>
    <property type="molecule type" value="Genomic_DNA"/>
</dbReference>
<keyword evidence="2 8" id="KW-0813">Transport</keyword>
<feature type="region of interest" description="Disordered" evidence="9">
    <location>
        <begin position="1"/>
        <end position="20"/>
    </location>
</feature>
<comment type="subcellular location">
    <subcellularLocation>
        <location evidence="1">Membrane</location>
        <topology evidence="1">Multi-pass membrane protein</topology>
    </subcellularLocation>
</comment>
<dbReference type="PANTHER" id="PTHR11003:SF69">
    <property type="entry name" value="POTASSIUM CHANNEL DOMAIN-CONTAINING PROTEIN"/>
    <property type="match status" value="1"/>
</dbReference>
<keyword evidence="3 8" id="KW-0812">Transmembrane</keyword>
<feature type="transmembrane region" description="Helical" evidence="10">
    <location>
        <begin position="77"/>
        <end position="96"/>
    </location>
</feature>
<dbReference type="Pfam" id="PF07885">
    <property type="entry name" value="Ion_trans_2"/>
    <property type="match status" value="2"/>
</dbReference>
<dbReference type="PRINTS" id="PR01333">
    <property type="entry name" value="2POREKCHANEL"/>
</dbReference>
<evidence type="ECO:0000256" key="7">
    <source>
        <dbReference type="ARBA" id="ARBA00023303"/>
    </source>
</evidence>
<organism evidence="12 13">
    <name type="scientific">Caenorhabditis auriculariae</name>
    <dbReference type="NCBI Taxonomy" id="2777116"/>
    <lineage>
        <taxon>Eukaryota</taxon>
        <taxon>Metazoa</taxon>
        <taxon>Ecdysozoa</taxon>
        <taxon>Nematoda</taxon>
        <taxon>Chromadorea</taxon>
        <taxon>Rhabditida</taxon>
        <taxon>Rhabditina</taxon>
        <taxon>Rhabditomorpha</taxon>
        <taxon>Rhabditoidea</taxon>
        <taxon>Rhabditidae</taxon>
        <taxon>Peloderinae</taxon>
        <taxon>Caenorhabditis</taxon>
    </lineage>
</organism>
<keyword evidence="6 10" id="KW-0472">Membrane</keyword>
<accession>A0A8S1GN40</accession>
<feature type="transmembrane region" description="Helical" evidence="10">
    <location>
        <begin position="232"/>
        <end position="253"/>
    </location>
</feature>
<feature type="transmembrane region" description="Helical" evidence="10">
    <location>
        <begin position="293"/>
        <end position="314"/>
    </location>
</feature>
<dbReference type="Proteomes" id="UP000835052">
    <property type="component" value="Unassembled WGS sequence"/>
</dbReference>
<evidence type="ECO:0000256" key="5">
    <source>
        <dbReference type="ARBA" id="ARBA00023065"/>
    </source>
</evidence>
<evidence type="ECO:0000256" key="1">
    <source>
        <dbReference type="ARBA" id="ARBA00004141"/>
    </source>
</evidence>
<evidence type="ECO:0000313" key="13">
    <source>
        <dbReference type="Proteomes" id="UP000835052"/>
    </source>
</evidence>
<dbReference type="GO" id="GO:0030322">
    <property type="term" value="P:stabilization of membrane potential"/>
    <property type="evidence" value="ECO:0007669"/>
    <property type="project" value="TreeGrafter"/>
</dbReference>
<keyword evidence="4 10" id="KW-1133">Transmembrane helix</keyword>
<comment type="similarity">
    <text evidence="8">Belongs to the two pore domain potassium channel (TC 1.A.1.8) family.</text>
</comment>
<protein>
    <recommendedName>
        <fullName evidence="11">Potassium channel domain-containing protein</fullName>
    </recommendedName>
</protein>
<evidence type="ECO:0000313" key="12">
    <source>
        <dbReference type="EMBL" id="CAD6184288.1"/>
    </source>
</evidence>
<feature type="domain" description="Potassium channel" evidence="11">
    <location>
        <begin position="241"/>
        <end position="309"/>
    </location>
</feature>
<dbReference type="GO" id="GO:0015271">
    <property type="term" value="F:outward rectifier potassium channel activity"/>
    <property type="evidence" value="ECO:0007669"/>
    <property type="project" value="TreeGrafter"/>
</dbReference>
<name>A0A8S1GN40_9PELO</name>
<keyword evidence="5 8" id="KW-0406">Ion transport</keyword>
<evidence type="ECO:0000256" key="8">
    <source>
        <dbReference type="RuleBase" id="RU003857"/>
    </source>
</evidence>
<evidence type="ECO:0000259" key="11">
    <source>
        <dbReference type="Pfam" id="PF07885"/>
    </source>
</evidence>
<feature type="compositionally biased region" description="Acidic residues" evidence="9">
    <location>
        <begin position="1"/>
        <end position="10"/>
    </location>
</feature>
<feature type="transmembrane region" description="Helical" evidence="10">
    <location>
        <begin position="184"/>
        <end position="208"/>
    </location>
</feature>